<evidence type="ECO:0000256" key="2">
    <source>
        <dbReference type="ARBA" id="ARBA00022598"/>
    </source>
</evidence>
<dbReference type="FunFam" id="3.30.300.30:FF:000008">
    <property type="entry name" value="2,3-dihydroxybenzoate-AMP ligase"/>
    <property type="match status" value="1"/>
</dbReference>
<feature type="domain" description="AMP-dependent synthetase/ligase" evidence="4">
    <location>
        <begin position="17"/>
        <end position="406"/>
    </location>
</feature>
<dbReference type="EMBL" id="ALAO01000049">
    <property type="protein sequence ID" value="EKO40755.1"/>
    <property type="molecule type" value="Genomic_DNA"/>
</dbReference>
<keyword evidence="3" id="KW-1133">Transmembrane helix</keyword>
<dbReference type="Pfam" id="PF00501">
    <property type="entry name" value="AMP-binding"/>
    <property type="match status" value="1"/>
</dbReference>
<evidence type="ECO:0000313" key="6">
    <source>
        <dbReference type="EMBL" id="EKO40755.1"/>
    </source>
</evidence>
<evidence type="ECO:0000259" key="5">
    <source>
        <dbReference type="Pfam" id="PF13193"/>
    </source>
</evidence>
<proteinExistence type="inferred from homology"/>
<reference evidence="6 7" key="1">
    <citation type="submission" date="2012-07" db="EMBL/GenBank/DDBJ databases">
        <title>Draft genome sequence of Desulfovibrio magneticus str. Maddingley MBC34 obtained from a metagenomic sequence of a methanogenic enrichment isolated from coal-seam formation water in Victoria, Australia.</title>
        <authorList>
            <person name="Greenfield P."/>
            <person name="Hendry P."/>
            <person name="Li D."/>
            <person name="Rosewarne C.P."/>
            <person name="Tran-Dinh N."/>
            <person name="Elbourne L.D.H."/>
            <person name="Paulsen I.T."/>
            <person name="Midgley D.J."/>
        </authorList>
    </citation>
    <scope>NUCLEOTIDE SEQUENCE [LARGE SCALE GENOMIC DNA]</scope>
    <source>
        <strain evidence="7">Maddingley MBC34</strain>
    </source>
</reference>
<feature type="domain" description="AMP-binding enzyme C-terminal" evidence="5">
    <location>
        <begin position="457"/>
        <end position="532"/>
    </location>
</feature>
<dbReference type="Gene3D" id="2.30.38.10">
    <property type="entry name" value="Luciferase, Domain 3"/>
    <property type="match status" value="1"/>
</dbReference>
<dbReference type="Proteomes" id="UP000006272">
    <property type="component" value="Unassembled WGS sequence"/>
</dbReference>
<feature type="transmembrane region" description="Helical" evidence="3">
    <location>
        <begin position="237"/>
        <end position="255"/>
    </location>
</feature>
<dbReference type="CDD" id="cd05917">
    <property type="entry name" value="FACL_like_2"/>
    <property type="match status" value="1"/>
</dbReference>
<dbReference type="InterPro" id="IPR020845">
    <property type="entry name" value="AMP-binding_CS"/>
</dbReference>
<comment type="caution">
    <text evidence="6">The sequence shown here is derived from an EMBL/GenBank/DDBJ whole genome shotgun (WGS) entry which is preliminary data.</text>
</comment>
<protein>
    <submittedName>
        <fullName evidence="6">Acyl-CoA synthetase (AMP-forming)/AMP-acid ligase II</fullName>
    </submittedName>
</protein>
<dbReference type="SUPFAM" id="SSF56801">
    <property type="entry name" value="Acetyl-CoA synthetase-like"/>
    <property type="match status" value="1"/>
</dbReference>
<dbReference type="InterPro" id="IPR025110">
    <property type="entry name" value="AMP-bd_C"/>
</dbReference>
<keyword evidence="3" id="KW-0812">Transmembrane</keyword>
<comment type="similarity">
    <text evidence="1">Belongs to the ATP-dependent AMP-binding enzyme family.</text>
</comment>
<dbReference type="Gene3D" id="3.40.50.980">
    <property type="match status" value="2"/>
</dbReference>
<dbReference type="AlphaFoldDB" id="K6GV63"/>
<dbReference type="InterPro" id="IPR000873">
    <property type="entry name" value="AMP-dep_synth/lig_dom"/>
</dbReference>
<dbReference type="Pfam" id="PF13193">
    <property type="entry name" value="AMP-binding_C"/>
    <property type="match status" value="1"/>
</dbReference>
<gene>
    <name evidence="6" type="ORF">B193_0517</name>
</gene>
<dbReference type="PANTHER" id="PTHR43201">
    <property type="entry name" value="ACYL-COA SYNTHETASE"/>
    <property type="match status" value="1"/>
</dbReference>
<dbReference type="PATRIC" id="fig|1206767.3.peg.486"/>
<feature type="transmembrane region" description="Helical" evidence="3">
    <location>
        <begin position="74"/>
        <end position="96"/>
    </location>
</feature>
<keyword evidence="3" id="KW-0472">Membrane</keyword>
<evidence type="ECO:0000256" key="1">
    <source>
        <dbReference type="ARBA" id="ARBA00006432"/>
    </source>
</evidence>
<keyword evidence="2 6" id="KW-0436">Ligase</keyword>
<dbReference type="GO" id="GO:0006631">
    <property type="term" value="P:fatty acid metabolic process"/>
    <property type="evidence" value="ECO:0007669"/>
    <property type="project" value="TreeGrafter"/>
</dbReference>
<evidence type="ECO:0000259" key="4">
    <source>
        <dbReference type="Pfam" id="PF00501"/>
    </source>
</evidence>
<organism evidence="6 7">
    <name type="scientific">Solidesulfovibrio magneticus str. Maddingley MBC34</name>
    <dbReference type="NCBI Taxonomy" id="1206767"/>
    <lineage>
        <taxon>Bacteria</taxon>
        <taxon>Pseudomonadati</taxon>
        <taxon>Thermodesulfobacteriota</taxon>
        <taxon>Desulfovibrionia</taxon>
        <taxon>Desulfovibrionales</taxon>
        <taxon>Desulfovibrionaceae</taxon>
        <taxon>Solidesulfovibrio</taxon>
    </lineage>
</organism>
<dbReference type="Gene3D" id="3.30.300.30">
    <property type="match status" value="1"/>
</dbReference>
<evidence type="ECO:0000256" key="3">
    <source>
        <dbReference type="SAM" id="Phobius"/>
    </source>
</evidence>
<dbReference type="PANTHER" id="PTHR43201:SF5">
    <property type="entry name" value="MEDIUM-CHAIN ACYL-COA LIGASE ACSF2, MITOCHONDRIAL"/>
    <property type="match status" value="1"/>
</dbReference>
<dbReference type="InterPro" id="IPR045851">
    <property type="entry name" value="AMP-bd_C_sf"/>
</dbReference>
<accession>K6GV63</accession>
<evidence type="ECO:0000313" key="7">
    <source>
        <dbReference type="Proteomes" id="UP000006272"/>
    </source>
</evidence>
<dbReference type="FunFam" id="3.40.50.12780:FF:000003">
    <property type="entry name" value="Long-chain-fatty-acid--CoA ligase FadD"/>
    <property type="match status" value="1"/>
</dbReference>
<sequence length="551" mass="62241">MTFVPPLRDLTLGELLKETASKFPDQDAVVYVDRDYRLTWQQFDELTDELAKGLMALGIQKGEKVAVWATNVPFWVALMFATAKMGAVLLTVNTAYKRNELKYLLTNSDADNIFIINGFRDSDYIEILYDLAPELRNMQRGAIRSETFPNLKRVCFLGVEKHRGMYSIPEIIGLARTVTDEELKARQATFNCHDVVNMQYTSGTTGFPKGVMLSHHNILNNGYSIGQRQRFTNKDKLLIHVPLFHCFGCVLGVMACLNHGTTMVFTEVFDPIKSMMSIEQEKCTAVYGVPTMFIAMLEHPLFAKFDFSSLRTGIMAGSVCPVQTMRQVTEKMYMKQITSVYGLTESSPGMTQSDVDDPYHYRVESVGKAFPHVEVKVLDPETNEEVERGKQGEVCCRGYNAMKGYYKNPEATAKCIDANGWLHSGDLGVMDENGFVVITGRIKDMIIRGGENIYPREIEEFLYTMPGIADVQVAGVPSRKYGEEVGAFIILRKDVEMAPEDVKDFCRGQIAWHKIPKYIAFVEEFPLTTSGKVQKYKLRELAGKLFPEAMR</sequence>
<name>K6GV63_9BACT</name>
<dbReference type="PROSITE" id="PS00455">
    <property type="entry name" value="AMP_BINDING"/>
    <property type="match status" value="1"/>
</dbReference>
<dbReference type="GO" id="GO:0031956">
    <property type="term" value="F:medium-chain fatty acid-CoA ligase activity"/>
    <property type="evidence" value="ECO:0007669"/>
    <property type="project" value="TreeGrafter"/>
</dbReference>